<sequence>MGRPRTTFGDIQWPGRLPEVMPLLLGGDQLLNGGPRTANAATERAMRQICPNVNSSLLDNFFKGSEAVEQYAYSVEENFTGKLSMVKTDNGWQEDR</sequence>
<evidence type="ECO:0000313" key="1">
    <source>
        <dbReference type="EMBL" id="ACA93587.1"/>
    </source>
</evidence>
<dbReference type="Proteomes" id="UP000002169">
    <property type="component" value="Chromosome 2"/>
</dbReference>
<dbReference type="KEGG" id="bcm:Bcenmc03_4444"/>
<dbReference type="AlphaFoldDB" id="B1K9J4"/>
<dbReference type="EMBL" id="CP000959">
    <property type="protein sequence ID" value="ACA93587.1"/>
    <property type="molecule type" value="Genomic_DNA"/>
</dbReference>
<gene>
    <name evidence="1" type="ordered locus">Bcenmc03_4444</name>
</gene>
<dbReference type="HOGENOM" id="CLU_2354331_0_0_4"/>
<organism evidence="1 2">
    <name type="scientific">Burkholderia orbicola (strain MC0-3)</name>
    <dbReference type="NCBI Taxonomy" id="406425"/>
    <lineage>
        <taxon>Bacteria</taxon>
        <taxon>Pseudomonadati</taxon>
        <taxon>Pseudomonadota</taxon>
        <taxon>Betaproteobacteria</taxon>
        <taxon>Burkholderiales</taxon>
        <taxon>Burkholderiaceae</taxon>
        <taxon>Burkholderia</taxon>
        <taxon>Burkholderia cepacia complex</taxon>
        <taxon>Burkholderia orbicola</taxon>
    </lineage>
</organism>
<reference evidence="2" key="1">
    <citation type="submission" date="2008-02" db="EMBL/GenBank/DDBJ databases">
        <title>Complete sequence of chromosome 2 of Burkholderia cenocepacia MC0-3.</title>
        <authorList>
            <person name="Copeland A."/>
            <person name="Lucas S."/>
            <person name="Lapidus A."/>
            <person name="Barry K."/>
            <person name="Bruce D."/>
            <person name="Goodwin L."/>
            <person name="Glavina del Rio T."/>
            <person name="Dalin E."/>
            <person name="Tice H."/>
            <person name="Pitluck S."/>
            <person name="Chain P."/>
            <person name="Malfatti S."/>
            <person name="Shin M."/>
            <person name="Vergez L."/>
            <person name="Schmutz J."/>
            <person name="Larimer F."/>
            <person name="Land M."/>
            <person name="Hauser L."/>
            <person name="Kyrpides N."/>
            <person name="Mikhailova N."/>
            <person name="Tiedje J."/>
            <person name="Richardson P."/>
        </authorList>
    </citation>
    <scope>NUCLEOTIDE SEQUENCE [LARGE SCALE GENOMIC DNA]</scope>
    <source>
        <strain evidence="2">MC0-3</strain>
    </source>
</reference>
<name>B1K9J4_BURO0</name>
<proteinExistence type="predicted"/>
<accession>B1K9J4</accession>
<keyword evidence="1" id="KW-0449">Lipoprotein</keyword>
<protein>
    <submittedName>
        <fullName evidence="1">Lipoprotein, putative</fullName>
    </submittedName>
</protein>
<evidence type="ECO:0000313" key="2">
    <source>
        <dbReference type="Proteomes" id="UP000002169"/>
    </source>
</evidence>